<dbReference type="GO" id="GO:0006511">
    <property type="term" value="P:ubiquitin-dependent protein catabolic process"/>
    <property type="evidence" value="ECO:0007669"/>
    <property type="project" value="TreeGrafter"/>
</dbReference>
<feature type="compositionally biased region" description="Low complexity" evidence="1">
    <location>
        <begin position="1015"/>
        <end position="1026"/>
    </location>
</feature>
<feature type="compositionally biased region" description="Basic and acidic residues" evidence="1">
    <location>
        <begin position="928"/>
        <end position="957"/>
    </location>
</feature>
<reference evidence="2" key="1">
    <citation type="journal article" date="2013" name="Genetics">
        <title>The draft genome and transcriptome of Panagrellus redivivus are shaped by the harsh demands of a free-living lifestyle.</title>
        <authorList>
            <person name="Srinivasan J."/>
            <person name="Dillman A.R."/>
            <person name="Macchietto M.G."/>
            <person name="Heikkinen L."/>
            <person name="Lakso M."/>
            <person name="Fracchia K.M."/>
            <person name="Antoshechkin I."/>
            <person name="Mortazavi A."/>
            <person name="Wong G."/>
            <person name="Sternberg P.W."/>
        </authorList>
    </citation>
    <scope>NUCLEOTIDE SEQUENCE [LARGE SCALE GENOMIC DNA]</scope>
    <source>
        <strain evidence="2">MT8872</strain>
    </source>
</reference>
<protein>
    <submittedName>
        <fullName evidence="3">DUF4774 domain-containing protein</fullName>
    </submittedName>
</protein>
<organism evidence="2 3">
    <name type="scientific">Panagrellus redivivus</name>
    <name type="common">Microworm</name>
    <dbReference type="NCBI Taxonomy" id="6233"/>
    <lineage>
        <taxon>Eukaryota</taxon>
        <taxon>Metazoa</taxon>
        <taxon>Ecdysozoa</taxon>
        <taxon>Nematoda</taxon>
        <taxon>Chromadorea</taxon>
        <taxon>Rhabditida</taxon>
        <taxon>Tylenchina</taxon>
        <taxon>Panagrolaimomorpha</taxon>
        <taxon>Panagrolaimoidea</taxon>
        <taxon>Panagrolaimidae</taxon>
        <taxon>Panagrellus</taxon>
    </lineage>
</organism>
<dbReference type="GO" id="GO:0016567">
    <property type="term" value="P:protein ubiquitination"/>
    <property type="evidence" value="ECO:0007669"/>
    <property type="project" value="InterPro"/>
</dbReference>
<keyword evidence="2" id="KW-1185">Reference proteome</keyword>
<feature type="compositionally biased region" description="Basic and acidic residues" evidence="1">
    <location>
        <begin position="72"/>
        <end position="98"/>
    </location>
</feature>
<dbReference type="PANTHER" id="PTHR15439">
    <property type="entry name" value="RETINOBLASTOMA-BINDING PROTEIN 6"/>
    <property type="match status" value="1"/>
</dbReference>
<dbReference type="WBParaSite" id="Pan_g12544.t1">
    <property type="protein sequence ID" value="Pan_g12544.t1"/>
    <property type="gene ID" value="Pan_g12544"/>
</dbReference>
<proteinExistence type="predicted"/>
<feature type="region of interest" description="Disordered" evidence="1">
    <location>
        <begin position="790"/>
        <end position="892"/>
    </location>
</feature>
<evidence type="ECO:0000313" key="3">
    <source>
        <dbReference type="WBParaSite" id="Pan_g12544.t1"/>
    </source>
</evidence>
<evidence type="ECO:0000256" key="1">
    <source>
        <dbReference type="SAM" id="MobiDB-lite"/>
    </source>
</evidence>
<feature type="compositionally biased region" description="Polar residues" evidence="1">
    <location>
        <begin position="134"/>
        <end position="150"/>
    </location>
</feature>
<dbReference type="AlphaFoldDB" id="A0A7E4UTF4"/>
<feature type="region of interest" description="Disordered" evidence="1">
    <location>
        <begin position="179"/>
        <end position="286"/>
    </location>
</feature>
<dbReference type="GO" id="GO:0006397">
    <property type="term" value="P:mRNA processing"/>
    <property type="evidence" value="ECO:0007669"/>
    <property type="project" value="InterPro"/>
</dbReference>
<feature type="compositionally biased region" description="Polar residues" evidence="1">
    <location>
        <begin position="1083"/>
        <end position="1098"/>
    </location>
</feature>
<feature type="compositionally biased region" description="Polar residues" evidence="1">
    <location>
        <begin position="99"/>
        <end position="112"/>
    </location>
</feature>
<feature type="compositionally biased region" description="Basic and acidic residues" evidence="1">
    <location>
        <begin position="151"/>
        <end position="161"/>
    </location>
</feature>
<feature type="region of interest" description="Disordered" evidence="1">
    <location>
        <begin position="49"/>
        <end position="163"/>
    </location>
</feature>
<feature type="region of interest" description="Disordered" evidence="1">
    <location>
        <begin position="925"/>
        <end position="1098"/>
    </location>
</feature>
<name>A0A7E4UTF4_PANRE</name>
<sequence>MPSTPESAAHSGGTMLAGTDDGTLESSLFVGLALFFTVGVSLLALCGKEGGARRPAPRKPGIASASKGQSRRTRENKEYEKRFHADLTSGKEKPKPKQDIQSTASGTGSSVPEDSGKTDDASQPEIAAQADKVLQQQSPPQETPLLTDNYESQREKDHADGVEAAAVNVLAEIKARSAVPLPGAPGAPPEGAAPAPGAPPPPPAVAAPALLVESEKAKEKEKEKKDKEKESEDSSDSSSPRKKKKKSKRKHKKDRKSSRKKKSKRKDQSTNAEKDKPKVVYPYVVTPPISPSRNRLRIRIGAQKQPGIFDQKKTSETVVTEGGARPGEEMIEVEKSVYMAVPHDYAMKKEEGIDPKTGLPYSPGTSYATGIALPIDPKTGKPYPPGSIYNTGVPAPIDPKTGLPYPPGTVYATGIAAPIDPKTGLPYPPGSIYNTGIPAPIDPKTGLPYPPGTVYATGLPGSPNPEGLQTCIDNPTVCKTGIGGAPVTKLRAVTGIPKGVTVRTGVFNDEPSMDKTQVKTRNTQTTQHGTFETGVENATLAGIPPIEETCIEDPAIEDQPTQDVTVVGSLASITAKRSTVETAVERNDPEKTQKIGISLLSTRTGMERSDHTQNPTISDIDRTQINTLQSMKTQMSTNTLATHGSPHTTVSSTQIPSFETQLTQIPETQVTGCTENTQAATHAGTEGTQAPTLQTGVTMVNTGVGKTVQTTQNDGTYVTQITQNEPTFIGRTNITQDPTHIAQTTQTGGVSGTQITWSTGVATTQSHLGTTQTGCASTFAANPTQKSTAVFSTQQTNEHGKAPVHYSLLGPPPGENGQAGSPPTVVENGALKKRPTDISVVGPAPSNANQLAEPHDKDKHGRKHRKKERTAVSQTQISELKPKKYPKSSKAEKIAELRLRKKATDYPTMNDVMSDWSSNDGIVTAAQMKEDDEKEIIRRKMEHEKDEQRRRNEEELVRVALAKQAEEKKEREREEARQASQKPTTQSRAAQTPMTDAKSRKEHRHKEKPPPAVSPAPKTAKAAVTPRNREEEEERVRKIRENKPIPRKFQRSSWEEKIATGKVTRKKHDYPTMNDVISDWDSTDSSGASDQQPESSKK</sequence>
<dbReference type="PANTHER" id="PTHR15439:SF0">
    <property type="entry name" value="CELL DIVISION CYCLE AND APOPTOSIS REGULATOR PROTEIN 1-RELATED"/>
    <property type="match status" value="1"/>
</dbReference>
<feature type="compositionally biased region" description="Polar residues" evidence="1">
    <location>
        <begin position="983"/>
        <end position="994"/>
    </location>
</feature>
<evidence type="ECO:0000313" key="2">
    <source>
        <dbReference type="Proteomes" id="UP000492821"/>
    </source>
</evidence>
<accession>A0A7E4UTF4</accession>
<feature type="compositionally biased region" description="Pro residues" evidence="1">
    <location>
        <begin position="196"/>
        <end position="205"/>
    </location>
</feature>
<feature type="compositionally biased region" description="Basic and acidic residues" evidence="1">
    <location>
        <begin position="266"/>
        <end position="278"/>
    </location>
</feature>
<dbReference type="GO" id="GO:0005634">
    <property type="term" value="C:nucleus"/>
    <property type="evidence" value="ECO:0007669"/>
    <property type="project" value="TreeGrafter"/>
</dbReference>
<feature type="compositionally biased region" description="Basic and acidic residues" evidence="1">
    <location>
        <begin position="964"/>
        <end position="977"/>
    </location>
</feature>
<dbReference type="GO" id="GO:0061630">
    <property type="term" value="F:ubiquitin protein ligase activity"/>
    <property type="evidence" value="ECO:0007669"/>
    <property type="project" value="InterPro"/>
</dbReference>
<feature type="compositionally biased region" description="Basic and acidic residues" evidence="1">
    <location>
        <begin position="213"/>
        <end position="232"/>
    </location>
</feature>
<feature type="compositionally biased region" description="Basic residues" evidence="1">
    <location>
        <begin position="240"/>
        <end position="265"/>
    </location>
</feature>
<feature type="compositionally biased region" description="Basic and acidic residues" evidence="1">
    <location>
        <begin position="1027"/>
        <end position="1044"/>
    </location>
</feature>
<dbReference type="Proteomes" id="UP000492821">
    <property type="component" value="Unassembled WGS sequence"/>
</dbReference>
<reference evidence="3" key="2">
    <citation type="submission" date="2020-10" db="UniProtKB">
        <authorList>
            <consortium name="WormBaseParasite"/>
        </authorList>
    </citation>
    <scope>IDENTIFICATION</scope>
</reference>
<dbReference type="InterPro" id="IPR033489">
    <property type="entry name" value="RBBP6"/>
</dbReference>